<sequence>MPRRSVKPQIIREYYDGQVVVQIRDDNSVVHKNYNNVMQGLNGLYKNPKFPEMKDCFPTVMYRLAMDYYRYH</sequence>
<dbReference type="EMBL" id="FMSP01000017">
    <property type="protein sequence ID" value="SCV72992.1"/>
    <property type="molecule type" value="Genomic_DNA"/>
</dbReference>
<dbReference type="Proteomes" id="UP000198372">
    <property type="component" value="Unassembled WGS sequence"/>
</dbReference>
<gene>
    <name evidence="1" type="ORF">BQ2448_6917</name>
</gene>
<dbReference type="AlphaFoldDB" id="A0A238FGQ4"/>
<proteinExistence type="predicted"/>
<accession>A0A238FGQ4</accession>
<reference evidence="2" key="1">
    <citation type="submission" date="2016-09" db="EMBL/GenBank/DDBJ databases">
        <authorList>
            <person name="Jeantristanb JTB J.-T."/>
            <person name="Ricardo R."/>
        </authorList>
    </citation>
    <scope>NUCLEOTIDE SEQUENCE [LARGE SCALE GENOMIC DNA]</scope>
</reference>
<evidence type="ECO:0000313" key="2">
    <source>
        <dbReference type="Proteomes" id="UP000198372"/>
    </source>
</evidence>
<organism evidence="1 2">
    <name type="scientific">Microbotryum intermedium</name>
    <dbReference type="NCBI Taxonomy" id="269621"/>
    <lineage>
        <taxon>Eukaryota</taxon>
        <taxon>Fungi</taxon>
        <taxon>Dikarya</taxon>
        <taxon>Basidiomycota</taxon>
        <taxon>Pucciniomycotina</taxon>
        <taxon>Microbotryomycetes</taxon>
        <taxon>Microbotryales</taxon>
        <taxon>Microbotryaceae</taxon>
        <taxon>Microbotryum</taxon>
    </lineage>
</organism>
<protein>
    <submittedName>
        <fullName evidence="1">BQ2448_6917 protein</fullName>
    </submittedName>
</protein>
<dbReference type="OrthoDB" id="2532326at2759"/>
<evidence type="ECO:0000313" key="1">
    <source>
        <dbReference type="EMBL" id="SCV72992.1"/>
    </source>
</evidence>
<keyword evidence="2" id="KW-1185">Reference proteome</keyword>
<name>A0A238FGQ4_9BASI</name>